<comment type="caution">
    <text evidence="7">The sequence shown here is derived from an EMBL/GenBank/DDBJ whole genome shotgun (WGS) entry which is preliminary data.</text>
</comment>
<feature type="domain" description="HTH tetR-type" evidence="6">
    <location>
        <begin position="32"/>
        <end position="92"/>
    </location>
</feature>
<evidence type="ECO:0000256" key="3">
    <source>
        <dbReference type="ARBA" id="ARBA00023163"/>
    </source>
</evidence>
<evidence type="ECO:0000259" key="6">
    <source>
        <dbReference type="PROSITE" id="PS50977"/>
    </source>
</evidence>
<dbReference type="EMBL" id="JANFAV010000021">
    <property type="protein sequence ID" value="MCW6537366.1"/>
    <property type="molecule type" value="Genomic_DNA"/>
</dbReference>
<keyword evidence="1" id="KW-0805">Transcription regulation</keyword>
<evidence type="ECO:0000256" key="2">
    <source>
        <dbReference type="ARBA" id="ARBA00023125"/>
    </source>
</evidence>
<dbReference type="AlphaFoldDB" id="A0AA42CW34"/>
<dbReference type="GO" id="GO:0000976">
    <property type="term" value="F:transcription cis-regulatory region binding"/>
    <property type="evidence" value="ECO:0007669"/>
    <property type="project" value="TreeGrafter"/>
</dbReference>
<dbReference type="InterPro" id="IPR009057">
    <property type="entry name" value="Homeodomain-like_sf"/>
</dbReference>
<dbReference type="PANTHER" id="PTHR30055">
    <property type="entry name" value="HTH-TYPE TRANSCRIPTIONAL REGULATOR RUTR"/>
    <property type="match status" value="1"/>
</dbReference>
<evidence type="ECO:0000256" key="5">
    <source>
        <dbReference type="SAM" id="MobiDB-lite"/>
    </source>
</evidence>
<accession>A0AA42CW34</accession>
<protein>
    <submittedName>
        <fullName evidence="7">TetR/AcrR family transcriptional regulator</fullName>
    </submittedName>
</protein>
<name>A0AA42CW34_9SPHN</name>
<dbReference type="Pfam" id="PF00440">
    <property type="entry name" value="TetR_N"/>
    <property type="match status" value="1"/>
</dbReference>
<dbReference type="PROSITE" id="PS01081">
    <property type="entry name" value="HTH_TETR_1"/>
    <property type="match status" value="1"/>
</dbReference>
<proteinExistence type="predicted"/>
<feature type="region of interest" description="Disordered" evidence="5">
    <location>
        <begin position="1"/>
        <end position="29"/>
    </location>
</feature>
<dbReference type="Proteomes" id="UP001165565">
    <property type="component" value="Unassembled WGS sequence"/>
</dbReference>
<dbReference type="RefSeq" id="WP_265271360.1">
    <property type="nucleotide sequence ID" value="NZ_JANFAV010000021.1"/>
</dbReference>
<dbReference type="InterPro" id="IPR050109">
    <property type="entry name" value="HTH-type_TetR-like_transc_reg"/>
</dbReference>
<evidence type="ECO:0000313" key="8">
    <source>
        <dbReference type="Proteomes" id="UP001165565"/>
    </source>
</evidence>
<dbReference type="SUPFAM" id="SSF46689">
    <property type="entry name" value="Homeodomain-like"/>
    <property type="match status" value="1"/>
</dbReference>
<evidence type="ECO:0000256" key="4">
    <source>
        <dbReference type="PROSITE-ProRule" id="PRU00335"/>
    </source>
</evidence>
<reference evidence="7" key="1">
    <citation type="submission" date="2022-06" db="EMBL/GenBank/DDBJ databases">
        <title>Sphingomonas sp. nov. isolated from rhizosphere soil of tomato.</title>
        <authorList>
            <person name="Dong H."/>
            <person name="Gao R."/>
        </authorList>
    </citation>
    <scope>NUCLEOTIDE SEQUENCE</scope>
    <source>
        <strain evidence="7">MMSM24</strain>
    </source>
</reference>
<dbReference type="Gene3D" id="1.10.357.10">
    <property type="entry name" value="Tetracycline Repressor, domain 2"/>
    <property type="match status" value="1"/>
</dbReference>
<evidence type="ECO:0000313" key="7">
    <source>
        <dbReference type="EMBL" id="MCW6537366.1"/>
    </source>
</evidence>
<organism evidence="7 8">
    <name type="scientific">Sphingomonas lycopersici</name>
    <dbReference type="NCBI Taxonomy" id="2951807"/>
    <lineage>
        <taxon>Bacteria</taxon>
        <taxon>Pseudomonadati</taxon>
        <taxon>Pseudomonadota</taxon>
        <taxon>Alphaproteobacteria</taxon>
        <taxon>Sphingomonadales</taxon>
        <taxon>Sphingomonadaceae</taxon>
        <taxon>Sphingomonas</taxon>
    </lineage>
</organism>
<dbReference type="GO" id="GO:0003700">
    <property type="term" value="F:DNA-binding transcription factor activity"/>
    <property type="evidence" value="ECO:0007669"/>
    <property type="project" value="TreeGrafter"/>
</dbReference>
<keyword evidence="3" id="KW-0804">Transcription</keyword>
<keyword evidence="8" id="KW-1185">Reference proteome</keyword>
<dbReference type="InterPro" id="IPR023772">
    <property type="entry name" value="DNA-bd_HTH_TetR-type_CS"/>
</dbReference>
<gene>
    <name evidence="7" type="ORF">NEE01_21515</name>
</gene>
<evidence type="ECO:0000256" key="1">
    <source>
        <dbReference type="ARBA" id="ARBA00023015"/>
    </source>
</evidence>
<feature type="DNA-binding region" description="H-T-H motif" evidence="4">
    <location>
        <begin position="55"/>
        <end position="74"/>
    </location>
</feature>
<dbReference type="PANTHER" id="PTHR30055:SF234">
    <property type="entry name" value="HTH-TYPE TRANSCRIPTIONAL REGULATOR BETI"/>
    <property type="match status" value="1"/>
</dbReference>
<dbReference type="PROSITE" id="PS50977">
    <property type="entry name" value="HTH_TETR_2"/>
    <property type="match status" value="1"/>
</dbReference>
<keyword evidence="2 4" id="KW-0238">DNA-binding</keyword>
<sequence>MTTSAATDRARKPRTRKPPLATKLRPRQARSQDTFELILETAGQLLERVGFEQLTTNLICEAAGLSPPALYRYFPNKYAVLKELGDRLMRAQDDEVIAWADAGGLTGDTFEERLAKTLAIHERMVAIQREFPGGSAIGRALRAVPVLQDLRFRSRDMVAGHFFRHMREIYPNTDPRRLDVVTRMTVELSYAAMEMVVEEPDRDADIINREVCLLFAHYFASFS</sequence>
<dbReference type="InterPro" id="IPR001647">
    <property type="entry name" value="HTH_TetR"/>
</dbReference>
<dbReference type="PRINTS" id="PR00455">
    <property type="entry name" value="HTHTETR"/>
</dbReference>